<reference evidence="3 4" key="1">
    <citation type="submission" date="2015-07" db="EMBL/GenBank/DDBJ databases">
        <title>The genome of Habropoda laboriosa.</title>
        <authorList>
            <person name="Pan H."/>
            <person name="Kapheim K."/>
        </authorList>
    </citation>
    <scope>NUCLEOTIDE SEQUENCE [LARGE SCALE GENOMIC DNA]</scope>
    <source>
        <strain evidence="3">0110345459</strain>
    </source>
</reference>
<dbReference type="AlphaFoldDB" id="A0A0L7QXI0"/>
<name>A0A0L7QXI0_9HYME</name>
<keyword evidence="2" id="KW-0472">Membrane</keyword>
<gene>
    <name evidence="3" type="ORF">WH47_02775</name>
</gene>
<dbReference type="OrthoDB" id="6376457at2759"/>
<dbReference type="Proteomes" id="UP000053825">
    <property type="component" value="Unassembled WGS sequence"/>
</dbReference>
<keyword evidence="4" id="KW-1185">Reference proteome</keyword>
<evidence type="ECO:0000313" key="3">
    <source>
        <dbReference type="EMBL" id="KOC63266.1"/>
    </source>
</evidence>
<feature type="transmembrane region" description="Helical" evidence="2">
    <location>
        <begin position="98"/>
        <end position="121"/>
    </location>
</feature>
<proteinExistence type="predicted"/>
<dbReference type="EMBL" id="KQ414705">
    <property type="protein sequence ID" value="KOC63266.1"/>
    <property type="molecule type" value="Genomic_DNA"/>
</dbReference>
<evidence type="ECO:0000256" key="2">
    <source>
        <dbReference type="SAM" id="Phobius"/>
    </source>
</evidence>
<protein>
    <submittedName>
        <fullName evidence="3">Uncharacterized protein</fullName>
    </submittedName>
</protein>
<feature type="compositionally biased region" description="Low complexity" evidence="1">
    <location>
        <begin position="278"/>
        <end position="292"/>
    </location>
</feature>
<feature type="region of interest" description="Disordered" evidence="1">
    <location>
        <begin position="265"/>
        <end position="299"/>
    </location>
</feature>
<evidence type="ECO:0000313" key="4">
    <source>
        <dbReference type="Proteomes" id="UP000053825"/>
    </source>
</evidence>
<accession>A0A0L7QXI0</accession>
<sequence>MGVLSIRKATIEEGLCHDDTDCSKLQYCYHVSKRCVDYTHCKRYNRLENDKGSRHPSQCGPCLTGYTAEKLGTGEMDYLCKKTSAQENIEEKLNNHTIIYIIIIGSVLFLCLAVVGIIFVLHKKRTSQQQEDDLEQCGKLCTVEPTAPPMENRPFICCEKGLPSIPLNNNKNLKDKNTLVRAAVCADPSWIRRNPNYENDLNNDNVNAMNDQSHSMAELAESVDNEPNNWNPEELTLQVPNRNLVTYEVEQADNSLNTALIQTNNPSLSNVTEEDDNSNNTNNDSTPESSNTQSSGERVRAPNIFISQKISMNVNLLDSDLK</sequence>
<keyword evidence="2" id="KW-0812">Transmembrane</keyword>
<evidence type="ECO:0000256" key="1">
    <source>
        <dbReference type="SAM" id="MobiDB-lite"/>
    </source>
</evidence>
<organism evidence="3 4">
    <name type="scientific">Habropoda laboriosa</name>
    <dbReference type="NCBI Taxonomy" id="597456"/>
    <lineage>
        <taxon>Eukaryota</taxon>
        <taxon>Metazoa</taxon>
        <taxon>Ecdysozoa</taxon>
        <taxon>Arthropoda</taxon>
        <taxon>Hexapoda</taxon>
        <taxon>Insecta</taxon>
        <taxon>Pterygota</taxon>
        <taxon>Neoptera</taxon>
        <taxon>Endopterygota</taxon>
        <taxon>Hymenoptera</taxon>
        <taxon>Apocrita</taxon>
        <taxon>Aculeata</taxon>
        <taxon>Apoidea</taxon>
        <taxon>Anthophila</taxon>
        <taxon>Apidae</taxon>
        <taxon>Habropoda</taxon>
    </lineage>
</organism>
<keyword evidence="2" id="KW-1133">Transmembrane helix</keyword>